<dbReference type="SUPFAM" id="SSF88659">
    <property type="entry name" value="Sigma3 and sigma4 domains of RNA polymerase sigma factors"/>
    <property type="match status" value="1"/>
</dbReference>
<dbReference type="Gene3D" id="1.10.1740.10">
    <property type="match status" value="1"/>
</dbReference>
<evidence type="ECO:0000259" key="6">
    <source>
        <dbReference type="Pfam" id="PF04542"/>
    </source>
</evidence>
<evidence type="ECO:0000259" key="7">
    <source>
        <dbReference type="Pfam" id="PF08281"/>
    </source>
</evidence>
<organism evidence="8 9">
    <name type="scientific">Luteolibacter luteus</name>
    <dbReference type="NCBI Taxonomy" id="2728835"/>
    <lineage>
        <taxon>Bacteria</taxon>
        <taxon>Pseudomonadati</taxon>
        <taxon>Verrucomicrobiota</taxon>
        <taxon>Verrucomicrobiia</taxon>
        <taxon>Verrucomicrobiales</taxon>
        <taxon>Verrucomicrobiaceae</taxon>
        <taxon>Luteolibacter</taxon>
    </lineage>
</organism>
<gene>
    <name evidence="8" type="ORF">HHL09_03395</name>
</gene>
<feature type="domain" description="RNA polymerase sigma-70 region 2" evidence="6">
    <location>
        <begin position="25"/>
        <end position="91"/>
    </location>
</feature>
<evidence type="ECO:0000256" key="5">
    <source>
        <dbReference type="ARBA" id="ARBA00023163"/>
    </source>
</evidence>
<reference evidence="8 9" key="1">
    <citation type="submission" date="2020-04" db="EMBL/GenBank/DDBJ databases">
        <title>Luteolibacter sp. G-1-1-1 isolated from soil.</title>
        <authorList>
            <person name="Dahal R.H."/>
        </authorList>
    </citation>
    <scope>NUCLEOTIDE SEQUENCE [LARGE SCALE GENOMIC DNA]</scope>
    <source>
        <strain evidence="8 9">G-1-1-1</strain>
    </source>
</reference>
<dbReference type="SUPFAM" id="SSF88946">
    <property type="entry name" value="Sigma2 domain of RNA polymerase sigma factors"/>
    <property type="match status" value="1"/>
</dbReference>
<evidence type="ECO:0000256" key="4">
    <source>
        <dbReference type="ARBA" id="ARBA00023125"/>
    </source>
</evidence>
<dbReference type="Pfam" id="PF04542">
    <property type="entry name" value="Sigma70_r2"/>
    <property type="match status" value="1"/>
</dbReference>
<keyword evidence="2" id="KW-0805">Transcription regulation</keyword>
<sequence length="178" mass="20688">MEEEIVTLTRDMIACKEEAWCRFHERYYPLLLAQAIARGIPAADAPDIVQGVYLRVLRHGKAFRDSGNLEAWLACLTRCETIDAVRRSKRRSWLGERFQQWQEARRDVHAADITDLDQALESLDDSERRLLSRHYLEGWSQEEIASEQSTSTKAVESKLARLRRRLRGELENLNTCKS</sequence>
<dbReference type="InterPro" id="IPR014284">
    <property type="entry name" value="RNA_pol_sigma-70_dom"/>
</dbReference>
<keyword evidence="3" id="KW-0731">Sigma factor</keyword>
<dbReference type="Gene3D" id="1.10.10.10">
    <property type="entry name" value="Winged helix-like DNA-binding domain superfamily/Winged helix DNA-binding domain"/>
    <property type="match status" value="1"/>
</dbReference>
<feature type="domain" description="RNA polymerase sigma factor 70 region 4 type 2" evidence="7">
    <location>
        <begin position="115"/>
        <end position="166"/>
    </location>
</feature>
<dbReference type="GO" id="GO:0016987">
    <property type="term" value="F:sigma factor activity"/>
    <property type="evidence" value="ECO:0007669"/>
    <property type="project" value="UniProtKB-KW"/>
</dbReference>
<keyword evidence="4" id="KW-0238">DNA-binding</keyword>
<dbReference type="EMBL" id="CP051774">
    <property type="protein sequence ID" value="QJE94861.1"/>
    <property type="molecule type" value="Genomic_DNA"/>
</dbReference>
<dbReference type="KEGG" id="luo:HHL09_03395"/>
<dbReference type="PANTHER" id="PTHR43133">
    <property type="entry name" value="RNA POLYMERASE ECF-TYPE SIGMA FACTO"/>
    <property type="match status" value="1"/>
</dbReference>
<dbReference type="InterPro" id="IPR013325">
    <property type="entry name" value="RNA_pol_sigma_r2"/>
</dbReference>
<dbReference type="Proteomes" id="UP000501812">
    <property type="component" value="Chromosome"/>
</dbReference>
<dbReference type="NCBIfam" id="TIGR02937">
    <property type="entry name" value="sigma70-ECF"/>
    <property type="match status" value="1"/>
</dbReference>
<dbReference type="GO" id="GO:0003677">
    <property type="term" value="F:DNA binding"/>
    <property type="evidence" value="ECO:0007669"/>
    <property type="project" value="UniProtKB-KW"/>
</dbReference>
<dbReference type="InterPro" id="IPR007627">
    <property type="entry name" value="RNA_pol_sigma70_r2"/>
</dbReference>
<protein>
    <submittedName>
        <fullName evidence="8">Sigma-70 family RNA polymerase sigma factor</fullName>
    </submittedName>
</protein>
<evidence type="ECO:0000313" key="9">
    <source>
        <dbReference type="Proteomes" id="UP000501812"/>
    </source>
</evidence>
<name>A0A858RE29_9BACT</name>
<accession>A0A858RE29</accession>
<evidence type="ECO:0000256" key="1">
    <source>
        <dbReference type="ARBA" id="ARBA00010641"/>
    </source>
</evidence>
<evidence type="ECO:0000256" key="2">
    <source>
        <dbReference type="ARBA" id="ARBA00023015"/>
    </source>
</evidence>
<keyword evidence="9" id="KW-1185">Reference proteome</keyword>
<evidence type="ECO:0000313" key="8">
    <source>
        <dbReference type="EMBL" id="QJE94861.1"/>
    </source>
</evidence>
<dbReference type="Pfam" id="PF08281">
    <property type="entry name" value="Sigma70_r4_2"/>
    <property type="match status" value="1"/>
</dbReference>
<dbReference type="RefSeq" id="WP_169453082.1">
    <property type="nucleotide sequence ID" value="NZ_CP051774.1"/>
</dbReference>
<dbReference type="InterPro" id="IPR013324">
    <property type="entry name" value="RNA_pol_sigma_r3/r4-like"/>
</dbReference>
<proteinExistence type="inferred from homology"/>
<dbReference type="AlphaFoldDB" id="A0A858RE29"/>
<dbReference type="InterPro" id="IPR036388">
    <property type="entry name" value="WH-like_DNA-bd_sf"/>
</dbReference>
<evidence type="ECO:0000256" key="3">
    <source>
        <dbReference type="ARBA" id="ARBA00023082"/>
    </source>
</evidence>
<comment type="similarity">
    <text evidence="1">Belongs to the sigma-70 factor family. ECF subfamily.</text>
</comment>
<dbReference type="InterPro" id="IPR013249">
    <property type="entry name" value="RNA_pol_sigma70_r4_t2"/>
</dbReference>
<dbReference type="GO" id="GO:0006352">
    <property type="term" value="P:DNA-templated transcription initiation"/>
    <property type="evidence" value="ECO:0007669"/>
    <property type="project" value="InterPro"/>
</dbReference>
<keyword evidence="5" id="KW-0804">Transcription</keyword>
<dbReference type="InterPro" id="IPR039425">
    <property type="entry name" value="RNA_pol_sigma-70-like"/>
</dbReference>
<dbReference type="PANTHER" id="PTHR43133:SF8">
    <property type="entry name" value="RNA POLYMERASE SIGMA FACTOR HI_1459-RELATED"/>
    <property type="match status" value="1"/>
</dbReference>